<reference evidence="1 2" key="1">
    <citation type="submission" date="2018-09" db="EMBL/GenBank/DDBJ databases">
        <title>Complete genome sequence of Euzebya sp. DY32-46 isolated from seawater of Pacific Ocean.</title>
        <authorList>
            <person name="Xu L."/>
            <person name="Wu Y.-H."/>
            <person name="Xu X.-W."/>
        </authorList>
    </citation>
    <scope>NUCLEOTIDE SEQUENCE [LARGE SCALE GENOMIC DNA]</scope>
    <source>
        <strain evidence="1 2">DY32-46</strain>
        <plasmid evidence="2">pedy32-46i</plasmid>
    </source>
</reference>
<dbReference type="EMBL" id="CP031166">
    <property type="protein sequence ID" value="AXV10177.1"/>
    <property type="molecule type" value="Genomic_DNA"/>
</dbReference>
<keyword evidence="1" id="KW-0614">Plasmid</keyword>
<dbReference type="KEGG" id="euz:DVS28_b0437"/>
<keyword evidence="2" id="KW-1185">Reference proteome</keyword>
<geneLocation type="plasmid" evidence="2">
    <name>pedy32-46i</name>
</geneLocation>
<gene>
    <name evidence="1" type="ORF">DVS28_b0437</name>
</gene>
<dbReference type="AlphaFoldDB" id="A0A346Y6T0"/>
<evidence type="ECO:0000313" key="1">
    <source>
        <dbReference type="EMBL" id="AXV10177.1"/>
    </source>
</evidence>
<evidence type="ECO:0000313" key="2">
    <source>
        <dbReference type="Proteomes" id="UP000264006"/>
    </source>
</evidence>
<protein>
    <submittedName>
        <fullName evidence="1">Uncharacterized protein</fullName>
    </submittedName>
</protein>
<proteinExistence type="predicted"/>
<dbReference type="Proteomes" id="UP000264006">
    <property type="component" value="Plasmid pEDY32-46I"/>
</dbReference>
<accession>A0A346Y6T0</accession>
<sequence length="58" mass="6591">MRGHASLGGTGAIIMRCDHHYGLALERAAAIDRRYPPHPPQDFDFLDAGEHWYEDLSR</sequence>
<name>A0A346Y6T0_9ACTN</name>
<organism evidence="1 2">
    <name type="scientific">Euzebya pacifica</name>
    <dbReference type="NCBI Taxonomy" id="1608957"/>
    <lineage>
        <taxon>Bacteria</taxon>
        <taxon>Bacillati</taxon>
        <taxon>Actinomycetota</taxon>
        <taxon>Nitriliruptoria</taxon>
        <taxon>Euzebyales</taxon>
    </lineage>
</organism>